<dbReference type="VEuPathDB" id="FungiDB:H257_11969"/>
<accession>W4G1K1</accession>
<protein>
    <submittedName>
        <fullName evidence="3">Uncharacterized protein</fullName>
    </submittedName>
</protein>
<organism evidence="3">
    <name type="scientific">Aphanomyces astaci</name>
    <name type="common">Crayfish plague agent</name>
    <dbReference type="NCBI Taxonomy" id="112090"/>
    <lineage>
        <taxon>Eukaryota</taxon>
        <taxon>Sar</taxon>
        <taxon>Stramenopiles</taxon>
        <taxon>Oomycota</taxon>
        <taxon>Saprolegniomycetes</taxon>
        <taxon>Saprolegniales</taxon>
        <taxon>Verrucalvaceae</taxon>
        <taxon>Aphanomyces</taxon>
    </lineage>
</organism>
<keyword evidence="2" id="KW-0812">Transmembrane</keyword>
<feature type="transmembrane region" description="Helical" evidence="2">
    <location>
        <begin position="84"/>
        <end position="105"/>
    </location>
</feature>
<gene>
    <name evidence="3" type="ORF">H257_11969</name>
</gene>
<sequence>MAPVTWNRGTKKQVRRATNGTQLAMSDEAKTSPGTKNEQEASLPKVVRVFLVCATSIMANHAWQNRAMVTDNLYNDTQSPTEQTMISVFVYFALMGAIFLGGVVVSKVTVFAARFV</sequence>
<dbReference type="AlphaFoldDB" id="W4G1K1"/>
<feature type="transmembrane region" description="Helical" evidence="2">
    <location>
        <begin position="46"/>
        <end position="64"/>
    </location>
</feature>
<dbReference type="RefSeq" id="XP_009837356.1">
    <property type="nucleotide sequence ID" value="XM_009839054.1"/>
</dbReference>
<reference evidence="3" key="1">
    <citation type="submission" date="2013-12" db="EMBL/GenBank/DDBJ databases">
        <title>The Genome Sequence of Aphanomyces astaci APO3.</title>
        <authorList>
            <consortium name="The Broad Institute Genomics Platform"/>
            <person name="Russ C."/>
            <person name="Tyler B."/>
            <person name="van West P."/>
            <person name="Dieguez-Uribeondo J."/>
            <person name="Young S.K."/>
            <person name="Zeng Q."/>
            <person name="Gargeya S."/>
            <person name="Fitzgerald M."/>
            <person name="Abouelleil A."/>
            <person name="Alvarado L."/>
            <person name="Chapman S.B."/>
            <person name="Gainer-Dewar J."/>
            <person name="Goldberg J."/>
            <person name="Griggs A."/>
            <person name="Gujja S."/>
            <person name="Hansen M."/>
            <person name="Howarth C."/>
            <person name="Imamovic A."/>
            <person name="Ireland A."/>
            <person name="Larimer J."/>
            <person name="McCowan C."/>
            <person name="Murphy C."/>
            <person name="Pearson M."/>
            <person name="Poon T.W."/>
            <person name="Priest M."/>
            <person name="Roberts A."/>
            <person name="Saif S."/>
            <person name="Shea T."/>
            <person name="Sykes S."/>
            <person name="Wortman J."/>
            <person name="Nusbaum C."/>
            <person name="Birren B."/>
        </authorList>
    </citation>
    <scope>NUCLEOTIDE SEQUENCE [LARGE SCALE GENOMIC DNA]</scope>
    <source>
        <strain evidence="3">APO3</strain>
    </source>
</reference>
<keyword evidence="2" id="KW-1133">Transmembrane helix</keyword>
<feature type="region of interest" description="Disordered" evidence="1">
    <location>
        <begin position="1"/>
        <end position="41"/>
    </location>
</feature>
<dbReference type="EMBL" id="KI913150">
    <property type="protein sequence ID" value="ETV73151.1"/>
    <property type="molecule type" value="Genomic_DNA"/>
</dbReference>
<evidence type="ECO:0000256" key="1">
    <source>
        <dbReference type="SAM" id="MobiDB-lite"/>
    </source>
</evidence>
<keyword evidence="2" id="KW-0472">Membrane</keyword>
<evidence type="ECO:0000256" key="2">
    <source>
        <dbReference type="SAM" id="Phobius"/>
    </source>
</evidence>
<dbReference type="GeneID" id="20813965"/>
<dbReference type="OrthoDB" id="125776at2759"/>
<name>W4G1K1_APHAT</name>
<evidence type="ECO:0000313" key="3">
    <source>
        <dbReference type="EMBL" id="ETV73151.1"/>
    </source>
</evidence>
<dbReference type="STRING" id="112090.W4G1K1"/>
<proteinExistence type="predicted"/>